<evidence type="ECO:0000313" key="8">
    <source>
        <dbReference type="Proteomes" id="UP000289738"/>
    </source>
</evidence>
<dbReference type="Proteomes" id="UP000289738">
    <property type="component" value="Chromosome A02"/>
</dbReference>
<organism evidence="7 8">
    <name type="scientific">Arachis hypogaea</name>
    <name type="common">Peanut</name>
    <dbReference type="NCBI Taxonomy" id="3818"/>
    <lineage>
        <taxon>Eukaryota</taxon>
        <taxon>Viridiplantae</taxon>
        <taxon>Streptophyta</taxon>
        <taxon>Embryophyta</taxon>
        <taxon>Tracheophyta</taxon>
        <taxon>Spermatophyta</taxon>
        <taxon>Magnoliopsida</taxon>
        <taxon>eudicotyledons</taxon>
        <taxon>Gunneridae</taxon>
        <taxon>Pentapetalae</taxon>
        <taxon>rosids</taxon>
        <taxon>fabids</taxon>
        <taxon>Fabales</taxon>
        <taxon>Fabaceae</taxon>
        <taxon>Papilionoideae</taxon>
        <taxon>50 kb inversion clade</taxon>
        <taxon>dalbergioids sensu lato</taxon>
        <taxon>Dalbergieae</taxon>
        <taxon>Pterocarpus clade</taxon>
        <taxon>Arachis</taxon>
    </lineage>
</organism>
<dbReference type="PANTHER" id="PTHR31973:SF187">
    <property type="entry name" value="MUTATOR TRANSPOSASE MUDRA PROTEIN"/>
    <property type="match status" value="1"/>
</dbReference>
<keyword evidence="8" id="KW-1185">Reference proteome</keyword>
<dbReference type="AlphaFoldDB" id="A0A445EDA8"/>
<keyword evidence="3" id="KW-0862">Zinc</keyword>
<evidence type="ECO:0000256" key="2">
    <source>
        <dbReference type="ARBA" id="ARBA00022771"/>
    </source>
</evidence>
<protein>
    <recommendedName>
        <fullName evidence="6">SWIM-type domain-containing protein</fullName>
    </recommendedName>
</protein>
<dbReference type="GO" id="GO:0008270">
    <property type="term" value="F:zinc ion binding"/>
    <property type="evidence" value="ECO:0007669"/>
    <property type="project" value="UniProtKB-KW"/>
</dbReference>
<evidence type="ECO:0000256" key="1">
    <source>
        <dbReference type="ARBA" id="ARBA00022723"/>
    </source>
</evidence>
<dbReference type="InterPro" id="IPR058594">
    <property type="entry name" value="PB1-like_dom_pln"/>
</dbReference>
<evidence type="ECO:0000313" key="7">
    <source>
        <dbReference type="EMBL" id="RYR73401.1"/>
    </source>
</evidence>
<dbReference type="InterPro" id="IPR007527">
    <property type="entry name" value="Znf_SWIM"/>
</dbReference>
<keyword evidence="2 4" id="KW-0863">Zinc-finger</keyword>
<feature type="compositionally biased region" description="Low complexity" evidence="5">
    <location>
        <begin position="343"/>
        <end position="353"/>
    </location>
</feature>
<accession>A0A445EDA8</accession>
<feature type="compositionally biased region" description="Polar residues" evidence="5">
    <location>
        <begin position="239"/>
        <end position="249"/>
    </location>
</feature>
<sequence>MHLVGPFPFFRPNSFPTLHSLGSGSPSKFSVVRQIGEARNVVIGRSKSGKEGASFLVNPVTQRVKMEKLLDIMFHHGGTFKKNDDGKLVYSPDNRNEDTLDVFFVRNYFKELGYDKVVECWWLVLGRSLEVGLRALTSDDELREMCFHAERNDGVVDVFFEHGVFTPELMEGKRDEMLLDYEVEEFSRGDLESNKETHVDTSNQTPVDKSTTNPIPNLSTANTNPSTATPIPDHPTADPLTTNPTNEESNPMDEPGNSKPNYTPNPKFSRKSNPAPIMKHNRKPTPKPKNLMKPKKTHSKPKSYCTSKPKPKFNPPKRITRSQAKGKSTNKDKGPLHVDLIVNESGSSDGSSSNDEELDAGVSKPIRKEVKKVQKKADIAKGKEKIGKDNIMQDDDAIVEDLSDVEVDLGFVESPNWVSIWTGDEGYEKFEVHGHPTKMVVDLGKRLCTCQFWMLTGIPCVHACAALARVNKRPEDFCHPLVTMDSYRKTYEHHINPLPGQSLWKKLAYSQPQAPKIKHKPGK</sequence>
<dbReference type="Pfam" id="PF04434">
    <property type="entry name" value="SWIM"/>
    <property type="match status" value="1"/>
</dbReference>
<feature type="compositionally biased region" description="Polar residues" evidence="5">
    <location>
        <begin position="200"/>
        <end position="229"/>
    </location>
</feature>
<evidence type="ECO:0000256" key="5">
    <source>
        <dbReference type="SAM" id="MobiDB-lite"/>
    </source>
</evidence>
<evidence type="ECO:0000256" key="4">
    <source>
        <dbReference type="PROSITE-ProRule" id="PRU00325"/>
    </source>
</evidence>
<feature type="domain" description="SWIM-type" evidence="6">
    <location>
        <begin position="439"/>
        <end position="471"/>
    </location>
</feature>
<keyword evidence="1" id="KW-0479">Metal-binding</keyword>
<dbReference type="EMBL" id="SDMP01000002">
    <property type="protein sequence ID" value="RYR73401.1"/>
    <property type="molecule type" value="Genomic_DNA"/>
</dbReference>
<proteinExistence type="predicted"/>
<feature type="compositionally biased region" description="Basic and acidic residues" evidence="5">
    <location>
        <begin position="189"/>
        <end position="199"/>
    </location>
</feature>
<name>A0A445EDA8_ARAHY</name>
<dbReference type="Pfam" id="PF26130">
    <property type="entry name" value="PB1-like"/>
    <property type="match status" value="1"/>
</dbReference>
<comment type="caution">
    <text evidence="7">The sequence shown here is derived from an EMBL/GenBank/DDBJ whole genome shotgun (WGS) entry which is preliminary data.</text>
</comment>
<dbReference type="PANTHER" id="PTHR31973">
    <property type="entry name" value="POLYPROTEIN, PUTATIVE-RELATED"/>
    <property type="match status" value="1"/>
</dbReference>
<gene>
    <name evidence="7" type="ORF">Ahy_A02g007744</name>
</gene>
<dbReference type="PROSITE" id="PS50966">
    <property type="entry name" value="ZF_SWIM"/>
    <property type="match status" value="1"/>
</dbReference>
<dbReference type="SMART" id="SM00575">
    <property type="entry name" value="ZnF_PMZ"/>
    <property type="match status" value="1"/>
</dbReference>
<feature type="region of interest" description="Disordered" evidence="5">
    <location>
        <begin position="189"/>
        <end position="365"/>
    </location>
</feature>
<reference evidence="7 8" key="1">
    <citation type="submission" date="2019-01" db="EMBL/GenBank/DDBJ databases">
        <title>Sequencing of cultivated peanut Arachis hypogaea provides insights into genome evolution and oil improvement.</title>
        <authorList>
            <person name="Chen X."/>
        </authorList>
    </citation>
    <scope>NUCLEOTIDE SEQUENCE [LARGE SCALE GENOMIC DNA]</scope>
    <source>
        <strain evidence="8">cv. Fuhuasheng</strain>
        <tissue evidence="7">Leaves</tissue>
    </source>
</reference>
<evidence type="ECO:0000256" key="3">
    <source>
        <dbReference type="ARBA" id="ARBA00022833"/>
    </source>
</evidence>
<evidence type="ECO:0000259" key="6">
    <source>
        <dbReference type="PROSITE" id="PS50966"/>
    </source>
</evidence>
<dbReference type="InterPro" id="IPR006564">
    <property type="entry name" value="Znf_PMZ"/>
</dbReference>
<feature type="compositionally biased region" description="Basic residues" evidence="5">
    <location>
        <begin position="279"/>
        <end position="301"/>
    </location>
</feature>